<gene>
    <name evidence="4" type="primary">LOC105057907</name>
</gene>
<evidence type="ECO:0000256" key="1">
    <source>
        <dbReference type="SAM" id="MobiDB-lite"/>
    </source>
</evidence>
<dbReference type="Pfam" id="PF07460">
    <property type="entry name" value="NUMOD3"/>
    <property type="match status" value="1"/>
</dbReference>
<feature type="region of interest" description="Disordered" evidence="1">
    <location>
        <begin position="291"/>
        <end position="319"/>
    </location>
</feature>
<protein>
    <submittedName>
        <fullName evidence="4">Uncharacterized protein LOC105057907 isoform X1</fullName>
    </submittedName>
</protein>
<accession>A0A6J0PRU5</accession>
<dbReference type="InterPro" id="IPR003611">
    <property type="entry name" value="NUMOD3"/>
</dbReference>
<evidence type="ECO:0000259" key="2">
    <source>
        <dbReference type="Pfam" id="PF07460"/>
    </source>
</evidence>
<evidence type="ECO:0000313" key="3">
    <source>
        <dbReference type="Proteomes" id="UP000504607"/>
    </source>
</evidence>
<dbReference type="GeneID" id="105057907"/>
<reference evidence="4" key="1">
    <citation type="submission" date="2025-08" db="UniProtKB">
        <authorList>
            <consortium name="RefSeq"/>
        </authorList>
    </citation>
    <scope>IDENTIFICATION</scope>
</reference>
<dbReference type="PANTHER" id="PTHR34199">
    <property type="entry name" value="NUMOD3 MOTIF FAMILY PROTEIN, EXPRESSED"/>
    <property type="match status" value="1"/>
</dbReference>
<keyword evidence="3" id="KW-1185">Reference proteome</keyword>
<dbReference type="AlphaFoldDB" id="A0A6J0PRU5"/>
<sequence>MFCVSWSSTCLPRRQVFGCSPVLQKEKPQLKLSEGCNAFSDMSAAVFFADIFTSQSAFRKHLGALKTQPQCHGKIVDRLSLVKEERVGSLWKYPIQIARKTNFKGWSLDKQQTPLIKVDATVEPKYLVPTENDNRNDFMLKFCSNSDSQLFQISNDESSEIDDKERLRRMKISKANKGNVPWNKGRKHSAETLQRIRERTRIAMQDPKVKLKLVNLGHSQSEETRIKIGAGVRQGWRRRRKKLILQESCFVEWRNMIAEAARKGYAGEDELQWDSYKILDEQLKQEWLESVEKRKMMPRPKGSKRAPKSPEQRRKISDAISAKWADPEYRDRVCTALAKYHATAMGAERKRRRRPTGKTPLKMDSVEKKLTEAKSIKSELKSIQKTISKRKRTSIPYKDPMARSKLEMIKRIRAQRVAIEAKKRKAVNRAKLLIAEAEKAAKALELAALKSPLAQASLLETRKLIAEATRSMEKIENGQLTSQDVGDDASFSSGGPTENLHINQRTQSHDEFLDERLVNGMHLLTSGDSNHRDFDFKKFTLQNALNGREPLTAEKCTENSSDVICGDLSSQSRYVRNELEVNNLQVDQLTVNGSVSYDKFTASREELRTSELNECEGSTTFVTKSKRKWVYGRLIEVEED</sequence>
<dbReference type="FunCoup" id="A0A6J0PRU5">
    <property type="interactions" value="2472"/>
</dbReference>
<feature type="compositionally biased region" description="Basic and acidic residues" evidence="1">
    <location>
        <begin position="308"/>
        <end position="317"/>
    </location>
</feature>
<dbReference type="GO" id="GO:0003677">
    <property type="term" value="F:DNA binding"/>
    <property type="evidence" value="ECO:0007669"/>
    <property type="project" value="InterPro"/>
</dbReference>
<dbReference type="InParanoid" id="A0A6J0PRU5"/>
<proteinExistence type="predicted"/>
<feature type="domain" description="Nuclease associated modular" evidence="2">
    <location>
        <begin position="170"/>
        <end position="197"/>
    </location>
</feature>
<name>A0A6J0PRU5_ELAGV</name>
<feature type="compositionally biased region" description="Basic residues" evidence="1">
    <location>
        <begin position="296"/>
        <end position="307"/>
    </location>
</feature>
<dbReference type="Proteomes" id="UP000504607">
    <property type="component" value="Chromosome 15"/>
</dbReference>
<dbReference type="PANTHER" id="PTHR34199:SF2">
    <property type="entry name" value="NUMOD3 MOTIF FAMILY PROTEIN, EXPRESSED"/>
    <property type="match status" value="1"/>
</dbReference>
<organism evidence="3 4">
    <name type="scientific">Elaeis guineensis var. tenera</name>
    <name type="common">Oil palm</name>
    <dbReference type="NCBI Taxonomy" id="51953"/>
    <lineage>
        <taxon>Eukaryota</taxon>
        <taxon>Viridiplantae</taxon>
        <taxon>Streptophyta</taxon>
        <taxon>Embryophyta</taxon>
        <taxon>Tracheophyta</taxon>
        <taxon>Spermatophyta</taxon>
        <taxon>Magnoliopsida</taxon>
        <taxon>Liliopsida</taxon>
        <taxon>Arecaceae</taxon>
        <taxon>Arecoideae</taxon>
        <taxon>Cocoseae</taxon>
        <taxon>Elaeidinae</taxon>
        <taxon>Elaeis</taxon>
    </lineage>
</organism>
<dbReference type="OrthoDB" id="1935413at2759"/>
<evidence type="ECO:0000313" key="4">
    <source>
        <dbReference type="RefSeq" id="XP_019710759.1"/>
    </source>
</evidence>
<dbReference type="RefSeq" id="XP_019710759.1">
    <property type="nucleotide sequence ID" value="XM_019855200.2"/>
</dbReference>
<dbReference type="KEGG" id="egu:105057907"/>